<comment type="caution">
    <text evidence="2">The sequence shown here is derived from an EMBL/GenBank/DDBJ whole genome shotgun (WGS) entry which is preliminary data.</text>
</comment>
<evidence type="ECO:0000256" key="1">
    <source>
        <dbReference type="SAM" id="SignalP"/>
    </source>
</evidence>
<evidence type="ECO:0000313" key="3">
    <source>
        <dbReference type="Proteomes" id="UP000481643"/>
    </source>
</evidence>
<accession>A0A6L3YBZ8</accession>
<reference evidence="2 3" key="1">
    <citation type="submission" date="2019-09" db="EMBL/GenBank/DDBJ databases">
        <title>Taxonomic organization of the family Brucellaceae based on a phylogenomic approach.</title>
        <authorList>
            <person name="Leclercq S."/>
            <person name="Cloeckaert A."/>
            <person name="Zygmunt M.S."/>
        </authorList>
    </citation>
    <scope>NUCLEOTIDE SEQUENCE [LARGE SCALE GENOMIC DNA]</scope>
    <source>
        <strain evidence="2 3">WS1830</strain>
    </source>
</reference>
<keyword evidence="1" id="KW-0732">Signal</keyword>
<sequence>MTLFKCLMLGAGILASTTLLPSESRASDWGCQVLLCISGDWQAEPTCHPPMYKLIAAMKLPGFSWPVCPTANGSGHRFQPYEDCPDGWSEYSTNDSDRGSTMANRCRINADKWKSPIGPGIRNPVTGNASGTTTIGDKDVSIDIITETNDRGSQKKFYEMDRPTRDKPYYIEYDDANGKRQRAWFNLNMP</sequence>
<gene>
    <name evidence="2" type="ORF">F9L08_19795</name>
</gene>
<feature type="chain" id="PRO_5026953465" evidence="1">
    <location>
        <begin position="22"/>
        <end position="190"/>
    </location>
</feature>
<proteinExistence type="predicted"/>
<protein>
    <submittedName>
        <fullName evidence="2">Uncharacterized protein</fullName>
    </submittedName>
</protein>
<dbReference type="Proteomes" id="UP000481643">
    <property type="component" value="Unassembled WGS sequence"/>
</dbReference>
<feature type="signal peptide" evidence="1">
    <location>
        <begin position="1"/>
        <end position="21"/>
    </location>
</feature>
<evidence type="ECO:0000313" key="2">
    <source>
        <dbReference type="EMBL" id="KAB2681208.1"/>
    </source>
</evidence>
<name>A0A6L3YBZ8_9HYPH</name>
<dbReference type="AlphaFoldDB" id="A0A6L3YBZ8"/>
<organism evidence="2 3">
    <name type="scientific">Brucella tritici</name>
    <dbReference type="NCBI Taxonomy" id="94626"/>
    <lineage>
        <taxon>Bacteria</taxon>
        <taxon>Pseudomonadati</taxon>
        <taxon>Pseudomonadota</taxon>
        <taxon>Alphaproteobacteria</taxon>
        <taxon>Hyphomicrobiales</taxon>
        <taxon>Brucellaceae</taxon>
        <taxon>Brucella/Ochrobactrum group</taxon>
        <taxon>Brucella</taxon>
    </lineage>
</organism>
<dbReference type="EMBL" id="WBVX01000024">
    <property type="protein sequence ID" value="KAB2681208.1"/>
    <property type="molecule type" value="Genomic_DNA"/>
</dbReference>